<keyword evidence="3" id="KW-0547">Nucleotide-binding</keyword>
<keyword evidence="2" id="KW-1133">Transmembrane helix</keyword>
<feature type="coiled-coil region" evidence="1">
    <location>
        <begin position="221"/>
        <end position="255"/>
    </location>
</feature>
<keyword evidence="4" id="KW-1185">Reference proteome</keyword>
<proteinExistence type="predicted"/>
<organism evidence="3 4">
    <name type="scientific">Ruminococcus hominis</name>
    <dbReference type="NCBI Taxonomy" id="2763065"/>
    <lineage>
        <taxon>Bacteria</taxon>
        <taxon>Bacillati</taxon>
        <taxon>Bacillota</taxon>
        <taxon>Clostridia</taxon>
        <taxon>Eubacteriales</taxon>
        <taxon>Oscillospiraceae</taxon>
        <taxon>Ruminococcus</taxon>
    </lineage>
</organism>
<evidence type="ECO:0000313" key="4">
    <source>
        <dbReference type="Proteomes" id="UP000631576"/>
    </source>
</evidence>
<evidence type="ECO:0000313" key="3">
    <source>
        <dbReference type="EMBL" id="MBC5684630.1"/>
    </source>
</evidence>
<feature type="transmembrane region" description="Helical" evidence="2">
    <location>
        <begin position="82"/>
        <end position="100"/>
    </location>
</feature>
<feature type="transmembrane region" description="Helical" evidence="2">
    <location>
        <begin position="12"/>
        <end position="31"/>
    </location>
</feature>
<dbReference type="SUPFAM" id="SSF55874">
    <property type="entry name" value="ATPase domain of HSP90 chaperone/DNA topoisomerase II/histidine kinase"/>
    <property type="match status" value="1"/>
</dbReference>
<comment type="caution">
    <text evidence="3">The sequence shown here is derived from an EMBL/GenBank/DDBJ whole genome shotgun (WGS) entry which is preliminary data.</text>
</comment>
<keyword evidence="2" id="KW-0472">Membrane</keyword>
<dbReference type="EMBL" id="JACOPE010000001">
    <property type="protein sequence ID" value="MBC5684630.1"/>
    <property type="molecule type" value="Genomic_DNA"/>
</dbReference>
<keyword evidence="2" id="KW-0812">Transmembrane</keyword>
<dbReference type="Proteomes" id="UP000631576">
    <property type="component" value="Unassembled WGS sequence"/>
</dbReference>
<dbReference type="InterPro" id="IPR036890">
    <property type="entry name" value="HATPase_C_sf"/>
</dbReference>
<feature type="transmembrane region" description="Helical" evidence="2">
    <location>
        <begin position="43"/>
        <end position="62"/>
    </location>
</feature>
<keyword evidence="3" id="KW-0067">ATP-binding</keyword>
<sequence>MYSYVTYSVKLHNILMVLMEIGLVLELWIFFSRLTRSAGLKKIMRIGILFLMSFVLMCFFLNDHRYQLGENNHPSFLLKIPIWIFLTGMSLLIIYLCLLVRNEILACRKNISAWSVKETMDDVPCGVCVSDSCGHVVLSNKKMRELSRMLTGAPLQNYEDLKQVLDGNKSVQGVTRLSPEKGVLYLPNGTVWMFQNYMLAEEVEGYLQTVAFDITEIYFNSEKIRMKNEKLELLNQKLKKMYEQIDESIREQETLKMKMQVHDSLGCCLLTIRRMLEGNKEPDYMKNQLEILKQSVYILSGITQDDTEKQYEESIKHAEKLGVSVEIEGELCDEHQVALITDKAIRECVTNCIRHAHGRRVYVQSHKTHEGWKVCITNDGERPKEGSREGGGLSALREVVERDGGEMTTKFEPEFLLVLKLPFSETEE</sequence>
<evidence type="ECO:0000256" key="1">
    <source>
        <dbReference type="SAM" id="Coils"/>
    </source>
</evidence>
<accession>A0ABR7GB18</accession>
<keyword evidence="1" id="KW-0175">Coiled coil</keyword>
<gene>
    <name evidence="3" type="ORF">H8S40_13995</name>
</gene>
<dbReference type="RefSeq" id="WP_186865443.1">
    <property type="nucleotide sequence ID" value="NZ_JACOPE010000001.1"/>
</dbReference>
<name>A0ABR7GB18_9FIRM</name>
<dbReference type="Gene3D" id="3.30.565.10">
    <property type="entry name" value="Histidine kinase-like ATPase, C-terminal domain"/>
    <property type="match status" value="1"/>
</dbReference>
<dbReference type="GO" id="GO:0005524">
    <property type="term" value="F:ATP binding"/>
    <property type="evidence" value="ECO:0007669"/>
    <property type="project" value="UniProtKB-KW"/>
</dbReference>
<protein>
    <submittedName>
        <fullName evidence="3">ATP-binding protein</fullName>
    </submittedName>
</protein>
<evidence type="ECO:0000256" key="2">
    <source>
        <dbReference type="SAM" id="Phobius"/>
    </source>
</evidence>
<reference evidence="3 4" key="1">
    <citation type="submission" date="2020-08" db="EMBL/GenBank/DDBJ databases">
        <title>Genome public.</title>
        <authorList>
            <person name="Liu C."/>
            <person name="Sun Q."/>
        </authorList>
    </citation>
    <scope>NUCLEOTIDE SEQUENCE [LARGE SCALE GENOMIC DNA]</scope>
    <source>
        <strain evidence="3 4">NSJ-13</strain>
    </source>
</reference>